<reference evidence="2 3" key="1">
    <citation type="journal article" date="2009" name="Nature">
        <title>Evolution of pathogenicity and sexual reproduction in eight Candida genomes.</title>
        <authorList>
            <person name="Butler G."/>
            <person name="Rasmussen M.D."/>
            <person name="Lin M.F."/>
            <person name="Santos M.A."/>
            <person name="Sakthikumar S."/>
            <person name="Munro C.A."/>
            <person name="Rheinbay E."/>
            <person name="Grabherr M."/>
            <person name="Forche A."/>
            <person name="Reedy J.L."/>
            <person name="Agrafioti I."/>
            <person name="Arnaud M.B."/>
            <person name="Bates S."/>
            <person name="Brown A.J."/>
            <person name="Brunke S."/>
            <person name="Costanzo M.C."/>
            <person name="Fitzpatrick D.A."/>
            <person name="de Groot P.W."/>
            <person name="Harris D."/>
            <person name="Hoyer L.L."/>
            <person name="Hube B."/>
            <person name="Klis F.M."/>
            <person name="Kodira C."/>
            <person name="Lennard N."/>
            <person name="Logue M.E."/>
            <person name="Martin R."/>
            <person name="Neiman A.M."/>
            <person name="Nikolaou E."/>
            <person name="Quail M.A."/>
            <person name="Quinn J."/>
            <person name="Santos M.C."/>
            <person name="Schmitzberger F.F."/>
            <person name="Sherlock G."/>
            <person name="Shah P."/>
            <person name="Silverstein K.A."/>
            <person name="Skrzypek M.S."/>
            <person name="Soll D."/>
            <person name="Staggs R."/>
            <person name="Stansfield I."/>
            <person name="Stumpf M.P."/>
            <person name="Sudbery P.E."/>
            <person name="Srikantha T."/>
            <person name="Zeng Q."/>
            <person name="Berman J."/>
            <person name="Berriman M."/>
            <person name="Heitman J."/>
            <person name="Gow N.A."/>
            <person name="Lorenz M.C."/>
            <person name="Birren B.W."/>
            <person name="Kellis M."/>
            <person name="Cuomo C.A."/>
        </authorList>
    </citation>
    <scope>NUCLEOTIDE SEQUENCE [LARGE SCALE GENOMIC DNA]</scope>
    <source>
        <strain evidence="3">ATCC 11503 / BCRC 21390 / CBS 2605 / JCM 1781 / NBRC 1676 / NRRL YB-4239</strain>
    </source>
</reference>
<dbReference type="VEuPathDB" id="FungiDB:LELG_01338"/>
<protein>
    <submittedName>
        <fullName evidence="2">Uncharacterized protein</fullName>
    </submittedName>
</protein>
<evidence type="ECO:0000313" key="2">
    <source>
        <dbReference type="EMBL" id="EDK43160.1"/>
    </source>
</evidence>
<feature type="compositionally biased region" description="Basic and acidic residues" evidence="1">
    <location>
        <begin position="265"/>
        <end position="280"/>
    </location>
</feature>
<organism evidence="2 3">
    <name type="scientific">Lodderomyces elongisporus (strain ATCC 11503 / CBS 2605 / JCM 1781 / NBRC 1676 / NRRL YB-4239)</name>
    <name type="common">Yeast</name>
    <name type="synonym">Saccharomyces elongisporus</name>
    <dbReference type="NCBI Taxonomy" id="379508"/>
    <lineage>
        <taxon>Eukaryota</taxon>
        <taxon>Fungi</taxon>
        <taxon>Dikarya</taxon>
        <taxon>Ascomycota</taxon>
        <taxon>Saccharomycotina</taxon>
        <taxon>Pichiomycetes</taxon>
        <taxon>Debaryomycetaceae</taxon>
        <taxon>Candida/Lodderomyces clade</taxon>
        <taxon>Lodderomyces</taxon>
    </lineage>
</organism>
<feature type="compositionally biased region" description="Acidic residues" evidence="1">
    <location>
        <begin position="294"/>
        <end position="311"/>
    </location>
</feature>
<gene>
    <name evidence="2" type="ORF">LELG_01338</name>
</gene>
<proteinExistence type="predicted"/>
<dbReference type="AlphaFoldDB" id="A5DVF2"/>
<accession>A5DVF2</accession>
<sequence length="311" mass="35282">MTSEIQSLKFYSLPYGDHTLPYIWSVTNPLIFLVYDFPNNDWLDLIEPLSVFKYTVQNNVETAIIARTEVVDSLKITKRISHPSLTFCANLTRFQIQDSKFTIIQLLKSNVGEAELAMLESVLEEEDQVLIVGAIKSDKMSSLAIKKRIRSWRKKYGIIEVLPGANYETGIPMCLTSSELKLDSKAWLMSNWPHLKIGRLSQKGVMIEVYPAIEIPEAELQYIEKRFGADARAHISGTKKHKGSSISNSEQEVRNNGNEAANSTHHVEIPDHPTTEDELSRLGFYANDSSDMFYDSDEQYSFDETDDESDG</sequence>
<feature type="region of interest" description="Disordered" evidence="1">
    <location>
        <begin position="235"/>
        <end position="311"/>
    </location>
</feature>
<dbReference type="HOGENOM" id="CLU_077721_0_0_1"/>
<evidence type="ECO:0000313" key="3">
    <source>
        <dbReference type="Proteomes" id="UP000001996"/>
    </source>
</evidence>
<feature type="compositionally biased region" description="Polar residues" evidence="1">
    <location>
        <begin position="244"/>
        <end position="264"/>
    </location>
</feature>
<dbReference type="GeneID" id="5234544"/>
<dbReference type="KEGG" id="lel:PVL30_001309"/>
<name>A5DVF2_LODEL</name>
<evidence type="ECO:0000256" key="1">
    <source>
        <dbReference type="SAM" id="MobiDB-lite"/>
    </source>
</evidence>
<dbReference type="Proteomes" id="UP000001996">
    <property type="component" value="Unassembled WGS sequence"/>
</dbReference>
<keyword evidence="3" id="KW-1185">Reference proteome</keyword>
<dbReference type="EMBL" id="CH981525">
    <property type="protein sequence ID" value="EDK43160.1"/>
    <property type="molecule type" value="Genomic_DNA"/>
</dbReference>
<dbReference type="InParanoid" id="A5DVF2"/>